<proteinExistence type="predicted"/>
<organism evidence="1 2">
    <name type="scientific">Siphonobacter curvatus</name>
    <dbReference type="NCBI Taxonomy" id="2094562"/>
    <lineage>
        <taxon>Bacteria</taxon>
        <taxon>Pseudomonadati</taxon>
        <taxon>Bacteroidota</taxon>
        <taxon>Cytophagia</taxon>
        <taxon>Cytophagales</taxon>
        <taxon>Cytophagaceae</taxon>
        <taxon>Siphonobacter</taxon>
    </lineage>
</organism>
<dbReference type="PROSITE" id="PS51257">
    <property type="entry name" value="PROKAR_LIPOPROTEIN"/>
    <property type="match status" value="1"/>
</dbReference>
<accession>A0A2S7IGG3</accession>
<evidence type="ECO:0000313" key="2">
    <source>
        <dbReference type="Proteomes" id="UP000239590"/>
    </source>
</evidence>
<name>A0A2S7IGG3_9BACT</name>
<dbReference type="Proteomes" id="UP000239590">
    <property type="component" value="Unassembled WGS sequence"/>
</dbReference>
<dbReference type="AlphaFoldDB" id="A0A2S7IGG3"/>
<gene>
    <name evidence="1" type="ORF">C5O19_22445</name>
</gene>
<sequence>MKKVFALVLTVLSMVTSSCKKGDDLDPATQSPAPNEVVGKWSFGRSSAGSYWDNGDNYVGHANEQSMSFEFKKNGTYECYTINNVTAYNCRTEVFSFEKGHVKFNEEEGTLTVTPTEGNFKSKDNCVNNHNFKRKMTASELKEHKKVYYYTVTESKGKPAILISTIPDATEYDGLLMTPGSW</sequence>
<dbReference type="RefSeq" id="WP_104715634.1">
    <property type="nucleotide sequence ID" value="NZ_PTRA01000006.1"/>
</dbReference>
<dbReference type="EMBL" id="PTRA01000006">
    <property type="protein sequence ID" value="PQA54510.1"/>
    <property type="molecule type" value="Genomic_DNA"/>
</dbReference>
<reference evidence="2" key="1">
    <citation type="submission" date="2018-02" db="EMBL/GenBank/DDBJ databases">
        <title>Genome sequencing of Solimonas sp. HR-BB.</title>
        <authorList>
            <person name="Lee Y."/>
            <person name="Jeon C.O."/>
        </authorList>
    </citation>
    <scope>NUCLEOTIDE SEQUENCE [LARGE SCALE GENOMIC DNA]</scope>
    <source>
        <strain evidence="2">HR-U</strain>
    </source>
</reference>
<evidence type="ECO:0008006" key="3">
    <source>
        <dbReference type="Google" id="ProtNLM"/>
    </source>
</evidence>
<evidence type="ECO:0000313" key="1">
    <source>
        <dbReference type="EMBL" id="PQA54510.1"/>
    </source>
</evidence>
<protein>
    <recommendedName>
        <fullName evidence="3">Lipocalin-like domain-containing protein</fullName>
    </recommendedName>
</protein>
<keyword evidence="2" id="KW-1185">Reference proteome</keyword>
<comment type="caution">
    <text evidence="1">The sequence shown here is derived from an EMBL/GenBank/DDBJ whole genome shotgun (WGS) entry which is preliminary data.</text>
</comment>
<dbReference type="OrthoDB" id="666052at2"/>